<gene>
    <name evidence="4" type="ORF">MYCFIDRAFT_177623</name>
</gene>
<dbReference type="HOGENOM" id="CLU_244113_0_0_1"/>
<reference evidence="4 5" key="1">
    <citation type="journal article" date="2012" name="PLoS Pathog.">
        <title>Diverse lifestyles and strategies of plant pathogenesis encoded in the genomes of eighteen Dothideomycetes fungi.</title>
        <authorList>
            <person name="Ohm R.A."/>
            <person name="Feau N."/>
            <person name="Henrissat B."/>
            <person name="Schoch C.L."/>
            <person name="Horwitz B.A."/>
            <person name="Barry K.W."/>
            <person name="Condon B.J."/>
            <person name="Copeland A.C."/>
            <person name="Dhillon B."/>
            <person name="Glaser F."/>
            <person name="Hesse C.N."/>
            <person name="Kosti I."/>
            <person name="LaButti K."/>
            <person name="Lindquist E.A."/>
            <person name="Lucas S."/>
            <person name="Salamov A.A."/>
            <person name="Bradshaw R.E."/>
            <person name="Ciuffetti L."/>
            <person name="Hamelin R.C."/>
            <person name="Kema G.H.J."/>
            <person name="Lawrence C."/>
            <person name="Scott J.A."/>
            <person name="Spatafora J.W."/>
            <person name="Turgeon B.G."/>
            <person name="de Wit P.J.G.M."/>
            <person name="Zhong S."/>
            <person name="Goodwin S.B."/>
            <person name="Grigoriev I.V."/>
        </authorList>
    </citation>
    <scope>NUCLEOTIDE SEQUENCE [LARGE SCALE GENOMIC DNA]</scope>
    <source>
        <strain evidence="4 5">CIRAD86</strain>
    </source>
</reference>
<feature type="compositionally biased region" description="Basic residues" evidence="2">
    <location>
        <begin position="1251"/>
        <end position="1263"/>
    </location>
</feature>
<dbReference type="PROSITE" id="PS50089">
    <property type="entry name" value="ZF_RING_2"/>
    <property type="match status" value="1"/>
</dbReference>
<keyword evidence="1" id="KW-0863">Zinc-finger</keyword>
<dbReference type="eggNOG" id="ENOG502RGMD">
    <property type="taxonomic scope" value="Eukaryota"/>
</dbReference>
<keyword evidence="5" id="KW-1185">Reference proteome</keyword>
<feature type="region of interest" description="Disordered" evidence="2">
    <location>
        <begin position="1229"/>
        <end position="1340"/>
    </location>
</feature>
<dbReference type="VEuPathDB" id="FungiDB:MYCFIDRAFT_177623"/>
<feature type="compositionally biased region" description="Acidic residues" evidence="2">
    <location>
        <begin position="686"/>
        <end position="695"/>
    </location>
</feature>
<keyword evidence="1" id="KW-0862">Zinc</keyword>
<dbReference type="RefSeq" id="XP_007929572.1">
    <property type="nucleotide sequence ID" value="XM_007931381.1"/>
</dbReference>
<feature type="domain" description="RING-type" evidence="3">
    <location>
        <begin position="155"/>
        <end position="202"/>
    </location>
</feature>
<dbReference type="OrthoDB" id="3647371at2759"/>
<dbReference type="KEGG" id="pfj:MYCFIDRAFT_177623"/>
<dbReference type="InterPro" id="IPR013083">
    <property type="entry name" value="Znf_RING/FYVE/PHD"/>
</dbReference>
<evidence type="ECO:0000259" key="3">
    <source>
        <dbReference type="PROSITE" id="PS50089"/>
    </source>
</evidence>
<evidence type="ECO:0000256" key="2">
    <source>
        <dbReference type="SAM" id="MobiDB-lite"/>
    </source>
</evidence>
<evidence type="ECO:0000256" key="1">
    <source>
        <dbReference type="PROSITE-ProRule" id="PRU00175"/>
    </source>
</evidence>
<accession>M3AU78</accession>
<dbReference type="InterPro" id="IPR001841">
    <property type="entry name" value="Znf_RING"/>
</dbReference>
<dbReference type="SUPFAM" id="SSF57850">
    <property type="entry name" value="RING/U-box"/>
    <property type="match status" value="1"/>
</dbReference>
<feature type="compositionally biased region" description="Acidic residues" evidence="2">
    <location>
        <begin position="1319"/>
        <end position="1340"/>
    </location>
</feature>
<dbReference type="GeneID" id="19333820"/>
<dbReference type="GO" id="GO:0008270">
    <property type="term" value="F:zinc ion binding"/>
    <property type="evidence" value="ECO:0007669"/>
    <property type="project" value="UniProtKB-KW"/>
</dbReference>
<name>M3AU78_PSEFD</name>
<protein>
    <recommendedName>
        <fullName evidence="3">RING-type domain-containing protein</fullName>
    </recommendedName>
</protein>
<evidence type="ECO:0000313" key="5">
    <source>
        <dbReference type="Proteomes" id="UP000016932"/>
    </source>
</evidence>
<sequence length="1605" mass="181951">MTLGMPDTSTATPMRLVQDMALITQWAGWSYIFITTYRATNGERKIGITCDTRICMRHGAGKDMKHHYQFELEAFLLIFGQPDQRKLSPVWINDILDMLRRESDFAVVCYEMHRRATGQLQEDIPWKPRRSLERWSIMLPGVVTAARPTAGDATCPICFEDYDSLFRRPVSLPCSPIHAMCFDCVVSHCQSQGEDASCPHCRTAILADPKWFKYLRHGLNQNGDFFPDPRFTYWENWERSCADLDELMAEDDDTLITVHPQRALQVLSLLLCKARSERFASTPRGLSPADFPEMDLVEQTIRNGIIFMRRKVLRVSTISAYLMRQVTGKLLDAFLESEVHTLYSDDNLTSMILEPRDWDIFLEQRPGFYRFVERMISRTLRFMYMRSCNCGNPELHSHGWRMFYDEKAIPLRGYKPFSGRDHISTLAETDRLRTADCFELLISRITAMQLRYRLSTPNCPHRKEAPAGRELLIELFDQPKRLRYSQNRSRTGVGLAFMVRVMQLRYRLSAANCADRKEAGRDLLSELFHYALASTAFLAFASKLKQEVFPMLASSSSRTQSSEGSAILYIGDYSTKVIYRYNSGICRRLPCTLLNQGSRLQSSESSTTRYIGDNCAKVLYLLSSTAATPSLVSVLLSRVLRKQLRPLPGSNSSIEKPHDKRPLRRSARQRGKGALEAEKDAGAPPDSDDDVEPEASSDLQESVTKRIDLSEKNSSQLEMLHRNDVKIGGGVVTLTDEKLRPVKFVDHNTAVYKYGGWREISILVPIMLCNRRSALNAPTRYLLRRICLALRVVENIDEQYKLHLVHSTEIENGGEHLKFRTRLRGTGAYASGLPPLMSVDKVSFTRICVRDSCPEHLMNGPTRALKAIVSLRTWELAFVSIAFNNAMSTLLPQKNDVDSRIYGLDMLFLIAQRSRCGLLASSNQHLGIKGLGRSHSAFPGHESPQKPKCIDLYCLTFDISMNGVARDSLALQASKSRMDLLQDLLFRIKPFIQRRDLAHITRRTTHLPQPPSPIEQNSLSHPPSLRKQLRLPPNMPPKTGEPKARKPGKPRTNRPTSLFRVDWSTEMEALCFLLGVYYNLYRVDRDVLEQIVHRAFPIFKRARKVAASFYDRIDFRWSPGRQRESWHKIDRQDERSRYHGTPFTQNQLNDLATINGVVNSWAAHLNKTLTPVAGVGLDFSNGVADPAGILHDLTDSPGTKRTALVPGEQLSTALRNKLESHWGDPIHGFTLTSTLAPGQSPPNPIPTRAVAKPRKTKTATQKKRSQEEAEDESDGEGEGEGDDESYAAAPVRNRTKLQAPAKSPKELPKSRKRTRVESKDEESDHEAEDEPGPSSVSDEDDWQMCMAHYDSLIFDDNEVRFKPGSDFPDSFSYPDEDVYKFGGYIYGITLDENSPPELVDSLDADRTSAVITVCNTDVCDKCQGPVKEDGEKTTFDAKHSWDIVYRSQIAETSDGRYVFVGTQGGKVPNYTTKLPSNFVEKEVAMGRKRNGEPDEETVFKVLVCDEEDEEEEENDGVEEDFQDRFLLNDLGCLCLMKKQQGGGEHDISSRRYNEPQIDLLIPYLQQPTHPVAKLERAQSGIWSTEVMLIGIAGWLLRGFPPFQPW</sequence>
<evidence type="ECO:0000313" key="4">
    <source>
        <dbReference type="EMBL" id="EME80688.1"/>
    </source>
</evidence>
<feature type="region of interest" description="Disordered" evidence="2">
    <location>
        <begin position="646"/>
        <end position="707"/>
    </location>
</feature>
<proteinExistence type="predicted"/>
<feature type="compositionally biased region" description="Basic residues" evidence="2">
    <location>
        <begin position="661"/>
        <end position="671"/>
    </location>
</feature>
<feature type="compositionally biased region" description="Acidic residues" evidence="2">
    <location>
        <begin position="1268"/>
        <end position="1285"/>
    </location>
</feature>
<feature type="region of interest" description="Disordered" evidence="2">
    <location>
        <begin position="1003"/>
        <end position="1056"/>
    </location>
</feature>
<dbReference type="EMBL" id="KB446561">
    <property type="protein sequence ID" value="EME80688.1"/>
    <property type="molecule type" value="Genomic_DNA"/>
</dbReference>
<keyword evidence="1" id="KW-0479">Metal-binding</keyword>
<organism evidence="4 5">
    <name type="scientific">Pseudocercospora fijiensis (strain CIRAD86)</name>
    <name type="common">Black leaf streak disease fungus</name>
    <name type="synonym">Mycosphaerella fijiensis</name>
    <dbReference type="NCBI Taxonomy" id="383855"/>
    <lineage>
        <taxon>Eukaryota</taxon>
        <taxon>Fungi</taxon>
        <taxon>Dikarya</taxon>
        <taxon>Ascomycota</taxon>
        <taxon>Pezizomycotina</taxon>
        <taxon>Dothideomycetes</taxon>
        <taxon>Dothideomycetidae</taxon>
        <taxon>Mycosphaerellales</taxon>
        <taxon>Mycosphaerellaceae</taxon>
        <taxon>Pseudocercospora</taxon>
    </lineage>
</organism>
<dbReference type="Proteomes" id="UP000016932">
    <property type="component" value="Unassembled WGS sequence"/>
</dbReference>
<dbReference type="Gene3D" id="3.30.40.10">
    <property type="entry name" value="Zinc/RING finger domain, C3HC4 (zinc finger)"/>
    <property type="match status" value="1"/>
</dbReference>